<keyword evidence="13" id="KW-1185">Reference proteome</keyword>
<proteinExistence type="predicted"/>
<dbReference type="InterPro" id="IPR008271">
    <property type="entry name" value="Ser/Thr_kinase_AS"/>
</dbReference>
<evidence type="ECO:0000256" key="9">
    <source>
        <dbReference type="SAM" id="MobiDB-lite"/>
    </source>
</evidence>
<keyword evidence="5" id="KW-0418">Kinase</keyword>
<keyword evidence="10" id="KW-1133">Transmembrane helix</keyword>
<feature type="transmembrane region" description="Helical" evidence="10">
    <location>
        <begin position="63"/>
        <end position="83"/>
    </location>
</feature>
<dbReference type="SUPFAM" id="SSF56112">
    <property type="entry name" value="Protein kinase-like (PK-like)"/>
    <property type="match status" value="1"/>
</dbReference>
<dbReference type="GO" id="GO:0005524">
    <property type="term" value="F:ATP binding"/>
    <property type="evidence" value="ECO:0007669"/>
    <property type="project" value="UniProtKB-KW"/>
</dbReference>
<evidence type="ECO:0000256" key="8">
    <source>
        <dbReference type="ARBA" id="ARBA00048679"/>
    </source>
</evidence>
<dbReference type="GO" id="GO:0004674">
    <property type="term" value="F:protein serine/threonine kinase activity"/>
    <property type="evidence" value="ECO:0007669"/>
    <property type="project" value="UniProtKB-KW"/>
</dbReference>
<keyword evidence="2" id="KW-0723">Serine/threonine-protein kinase</keyword>
<evidence type="ECO:0000313" key="12">
    <source>
        <dbReference type="EMBL" id="DAD38917.1"/>
    </source>
</evidence>
<keyword evidence="4" id="KW-0547">Nucleotide-binding</keyword>
<dbReference type="EC" id="2.7.11.1" evidence="1"/>
<reference evidence="12 13" key="1">
    <citation type="journal article" date="2020" name="Mol. Biol. Evol.">
        <title>Distinct Expression and Methylation Patterns for Genes with Different Fates following a Single Whole-Genome Duplication in Flowering Plants.</title>
        <authorList>
            <person name="Shi T."/>
            <person name="Rahmani R.S."/>
            <person name="Gugger P.F."/>
            <person name="Wang M."/>
            <person name="Li H."/>
            <person name="Zhang Y."/>
            <person name="Li Z."/>
            <person name="Wang Q."/>
            <person name="Van de Peer Y."/>
            <person name="Marchal K."/>
            <person name="Chen J."/>
        </authorList>
    </citation>
    <scope>NUCLEOTIDE SEQUENCE [LARGE SCALE GENOMIC DNA]</scope>
    <source>
        <tissue evidence="12">Leaf</tissue>
    </source>
</reference>
<dbReference type="PANTHER" id="PTHR48055">
    <property type="entry name" value="LEUCINE-RICH REPEAT RECEPTOR PROTEIN KINASE EMS1"/>
    <property type="match status" value="1"/>
</dbReference>
<keyword evidence="3" id="KW-0808">Transferase</keyword>
<keyword evidence="6" id="KW-0067">ATP-binding</keyword>
<evidence type="ECO:0000256" key="5">
    <source>
        <dbReference type="ARBA" id="ARBA00022777"/>
    </source>
</evidence>
<feature type="region of interest" description="Disordered" evidence="9">
    <location>
        <begin position="22"/>
        <end position="57"/>
    </location>
</feature>
<keyword evidence="10" id="KW-0812">Transmembrane</keyword>
<name>A0A822Z2A2_NELNU</name>
<comment type="catalytic activity">
    <reaction evidence="7">
        <text>L-threonyl-[protein] + ATP = O-phospho-L-threonyl-[protein] + ADP + H(+)</text>
        <dbReference type="Rhea" id="RHEA:46608"/>
        <dbReference type="Rhea" id="RHEA-COMP:11060"/>
        <dbReference type="Rhea" id="RHEA-COMP:11605"/>
        <dbReference type="ChEBI" id="CHEBI:15378"/>
        <dbReference type="ChEBI" id="CHEBI:30013"/>
        <dbReference type="ChEBI" id="CHEBI:30616"/>
        <dbReference type="ChEBI" id="CHEBI:61977"/>
        <dbReference type="ChEBI" id="CHEBI:456216"/>
        <dbReference type="EC" id="2.7.11.1"/>
    </reaction>
</comment>
<dbReference type="PROSITE" id="PS00108">
    <property type="entry name" value="PROTEIN_KINASE_ST"/>
    <property type="match status" value="1"/>
</dbReference>
<dbReference type="PROSITE" id="PS50011">
    <property type="entry name" value="PROTEIN_KINASE_DOM"/>
    <property type="match status" value="1"/>
</dbReference>
<evidence type="ECO:0000256" key="2">
    <source>
        <dbReference type="ARBA" id="ARBA00022527"/>
    </source>
</evidence>
<dbReference type="AlphaFoldDB" id="A0A822Z2A2"/>
<evidence type="ECO:0000313" key="13">
    <source>
        <dbReference type="Proteomes" id="UP000607653"/>
    </source>
</evidence>
<organism evidence="12 13">
    <name type="scientific">Nelumbo nucifera</name>
    <name type="common">Sacred lotus</name>
    <dbReference type="NCBI Taxonomy" id="4432"/>
    <lineage>
        <taxon>Eukaryota</taxon>
        <taxon>Viridiplantae</taxon>
        <taxon>Streptophyta</taxon>
        <taxon>Embryophyta</taxon>
        <taxon>Tracheophyta</taxon>
        <taxon>Spermatophyta</taxon>
        <taxon>Magnoliopsida</taxon>
        <taxon>Proteales</taxon>
        <taxon>Nelumbonaceae</taxon>
        <taxon>Nelumbo</taxon>
    </lineage>
</organism>
<dbReference type="Pfam" id="PF00069">
    <property type="entry name" value="Pkinase"/>
    <property type="match status" value="1"/>
</dbReference>
<sequence length="278" mass="31501">MKNILPKHYMLTEYNMTKNHNNSAMVLSPSKTNSSRTDSDEAKAPSSSKKTHKHNKSKKKLKVVSGLIVSVLFKFLICIRGRVKDLGPAIFSPLIKKAKDLAFLEKEDGLVYKAELLGSNGKIIAIKKIIQLNPIDGDELAKEVIKLMMKKMRKICLEIQIAGQIRHQNLLPLLAHVPRIDFHYLDVLNKVSEGKRELDWLVRHKIVLGVATSLEYLHMHHNPRIIHKDLKPENILLNDDMEARIADFGLEKAVPEMNTHVTTSNVAGTVGYIKPEYH</sequence>
<evidence type="ECO:0000259" key="11">
    <source>
        <dbReference type="PROSITE" id="PS50011"/>
    </source>
</evidence>
<feature type="domain" description="Protein kinase" evidence="11">
    <location>
        <begin position="80"/>
        <end position="278"/>
    </location>
</feature>
<evidence type="ECO:0000256" key="1">
    <source>
        <dbReference type="ARBA" id="ARBA00012513"/>
    </source>
</evidence>
<keyword evidence="10" id="KW-0472">Membrane</keyword>
<dbReference type="Proteomes" id="UP000607653">
    <property type="component" value="Unassembled WGS sequence"/>
</dbReference>
<dbReference type="EMBL" id="DUZY01000005">
    <property type="protein sequence ID" value="DAD38917.1"/>
    <property type="molecule type" value="Genomic_DNA"/>
</dbReference>
<evidence type="ECO:0000256" key="4">
    <source>
        <dbReference type="ARBA" id="ARBA00022741"/>
    </source>
</evidence>
<comment type="catalytic activity">
    <reaction evidence="8">
        <text>L-seryl-[protein] + ATP = O-phospho-L-seryl-[protein] + ADP + H(+)</text>
        <dbReference type="Rhea" id="RHEA:17989"/>
        <dbReference type="Rhea" id="RHEA-COMP:9863"/>
        <dbReference type="Rhea" id="RHEA-COMP:11604"/>
        <dbReference type="ChEBI" id="CHEBI:15378"/>
        <dbReference type="ChEBI" id="CHEBI:29999"/>
        <dbReference type="ChEBI" id="CHEBI:30616"/>
        <dbReference type="ChEBI" id="CHEBI:83421"/>
        <dbReference type="ChEBI" id="CHEBI:456216"/>
        <dbReference type="EC" id="2.7.11.1"/>
    </reaction>
</comment>
<dbReference type="InterPro" id="IPR011009">
    <property type="entry name" value="Kinase-like_dom_sf"/>
</dbReference>
<dbReference type="Gene3D" id="1.10.510.10">
    <property type="entry name" value="Transferase(Phosphotransferase) domain 1"/>
    <property type="match status" value="1"/>
</dbReference>
<evidence type="ECO:0000256" key="7">
    <source>
        <dbReference type="ARBA" id="ARBA00047899"/>
    </source>
</evidence>
<accession>A0A822Z2A2</accession>
<feature type="compositionally biased region" description="Polar residues" evidence="9">
    <location>
        <begin position="22"/>
        <end position="36"/>
    </location>
</feature>
<evidence type="ECO:0000256" key="10">
    <source>
        <dbReference type="SAM" id="Phobius"/>
    </source>
</evidence>
<dbReference type="FunFam" id="1.10.510.10:FF:001023">
    <property type="entry name" value="Os07g0541700 protein"/>
    <property type="match status" value="1"/>
</dbReference>
<gene>
    <name evidence="12" type="ORF">HUJ06_013239</name>
</gene>
<comment type="caution">
    <text evidence="12">The sequence shown here is derived from an EMBL/GenBank/DDBJ whole genome shotgun (WGS) entry which is preliminary data.</text>
</comment>
<evidence type="ECO:0000256" key="3">
    <source>
        <dbReference type="ARBA" id="ARBA00022679"/>
    </source>
</evidence>
<dbReference type="PANTHER" id="PTHR48055:SF22">
    <property type="entry name" value="LEUCINE-RICH REPEAT RECEPTOR-LIKE SERINE_THREONINE_TYROSINE-PROTEIN KINASE SOBIR1"/>
    <property type="match status" value="1"/>
</dbReference>
<dbReference type="InterPro" id="IPR000719">
    <property type="entry name" value="Prot_kinase_dom"/>
</dbReference>
<dbReference type="InterPro" id="IPR051564">
    <property type="entry name" value="LRR_receptor-like_kinase"/>
</dbReference>
<protein>
    <recommendedName>
        <fullName evidence="1">non-specific serine/threonine protein kinase</fullName>
        <ecNumber evidence="1">2.7.11.1</ecNumber>
    </recommendedName>
</protein>
<evidence type="ECO:0000256" key="6">
    <source>
        <dbReference type="ARBA" id="ARBA00022840"/>
    </source>
</evidence>